<sequence length="177" mass="20035">MNKLNKADKSRDEVKRDYEKNQALGIKTERELELMRSQAEQYTATHAGMAHNGTTDLDRSIQRVREEVKQNVHHVLEGQQAQSEQVQNRQLDAALTAQNDSQAALTNKRLESNVSQAVVDVIGGQQHEAIKIAFEEEARFQDDIDANSRQDQQKLQRTTETVKSAVNQTLNRLTGLL</sequence>
<evidence type="ECO:0000256" key="1">
    <source>
        <dbReference type="SAM" id="MobiDB-lite"/>
    </source>
</evidence>
<feature type="region of interest" description="Disordered" evidence="1">
    <location>
        <begin position="1"/>
        <end position="23"/>
    </location>
</feature>
<dbReference type="AlphaFoldDB" id="A0A1I7JEA8"/>
<dbReference type="Proteomes" id="UP000183656">
    <property type="component" value="Unassembled WGS sequence"/>
</dbReference>
<dbReference type="EMBL" id="FPBX01000025">
    <property type="protein sequence ID" value="SFU83490.1"/>
    <property type="molecule type" value="Genomic_DNA"/>
</dbReference>
<gene>
    <name evidence="2" type="ORF">SAMN04489707_102525</name>
</gene>
<organism evidence="2 3">
    <name type="scientific">Paenacidovorax caeni</name>
    <dbReference type="NCBI Taxonomy" id="343013"/>
    <lineage>
        <taxon>Bacteria</taxon>
        <taxon>Pseudomonadati</taxon>
        <taxon>Pseudomonadota</taxon>
        <taxon>Betaproteobacteria</taxon>
        <taxon>Burkholderiales</taxon>
        <taxon>Comamonadaceae</taxon>
        <taxon>Paenacidovorax</taxon>
    </lineage>
</organism>
<dbReference type="STRING" id="343013.SAMN04489707_102525"/>
<feature type="compositionally biased region" description="Basic and acidic residues" evidence="1">
    <location>
        <begin position="1"/>
        <end position="20"/>
    </location>
</feature>
<accession>A0A1I7JEA8</accession>
<dbReference type="RefSeq" id="WP_054257209.1">
    <property type="nucleotide sequence ID" value="NZ_CYIG01000033.1"/>
</dbReference>
<name>A0A1I7JEA8_9BURK</name>
<evidence type="ECO:0000313" key="2">
    <source>
        <dbReference type="EMBL" id="SFU83490.1"/>
    </source>
</evidence>
<keyword evidence="3" id="KW-1185">Reference proteome</keyword>
<proteinExistence type="predicted"/>
<reference evidence="2 3" key="1">
    <citation type="submission" date="2016-10" db="EMBL/GenBank/DDBJ databases">
        <authorList>
            <person name="de Groot N.N."/>
        </authorList>
    </citation>
    <scope>NUCLEOTIDE SEQUENCE [LARGE SCALE GENOMIC DNA]</scope>
    <source>
        <strain evidence="2 3">R-24608</strain>
    </source>
</reference>
<protein>
    <submittedName>
        <fullName evidence="2">Uncharacterized protein</fullName>
    </submittedName>
</protein>
<evidence type="ECO:0000313" key="3">
    <source>
        <dbReference type="Proteomes" id="UP000183656"/>
    </source>
</evidence>